<dbReference type="InParanoid" id="I1BH46"/>
<dbReference type="RefSeq" id="XP_067510922.1">
    <property type="nucleotide sequence ID" value="XM_067654821.1"/>
</dbReference>
<dbReference type="GeneID" id="93607202"/>
<gene>
    <name evidence="1" type="ORF">RO3G_00230</name>
</gene>
<reference evidence="1 2" key="1">
    <citation type="journal article" date="2009" name="PLoS Genet.">
        <title>Genomic analysis of the basal lineage fungus Rhizopus oryzae reveals a whole-genome duplication.</title>
        <authorList>
            <person name="Ma L.-J."/>
            <person name="Ibrahim A.S."/>
            <person name="Skory C."/>
            <person name="Grabherr M.G."/>
            <person name="Burger G."/>
            <person name="Butler M."/>
            <person name="Elias M."/>
            <person name="Idnurm A."/>
            <person name="Lang B.F."/>
            <person name="Sone T."/>
            <person name="Abe A."/>
            <person name="Calvo S.E."/>
            <person name="Corrochano L.M."/>
            <person name="Engels R."/>
            <person name="Fu J."/>
            <person name="Hansberg W."/>
            <person name="Kim J.-M."/>
            <person name="Kodira C.D."/>
            <person name="Koehrsen M.J."/>
            <person name="Liu B."/>
            <person name="Miranda-Saavedra D."/>
            <person name="O'Leary S."/>
            <person name="Ortiz-Castellanos L."/>
            <person name="Poulter R."/>
            <person name="Rodriguez-Romero J."/>
            <person name="Ruiz-Herrera J."/>
            <person name="Shen Y.-Q."/>
            <person name="Zeng Q."/>
            <person name="Galagan J."/>
            <person name="Birren B.W."/>
            <person name="Cuomo C.A."/>
            <person name="Wickes B.L."/>
        </authorList>
    </citation>
    <scope>NUCLEOTIDE SEQUENCE [LARGE SCALE GENOMIC DNA]</scope>
    <source>
        <strain evidence="2">RA 99-880 / ATCC MYA-4621 / FGSC 9543 / NRRL 43880</strain>
    </source>
</reference>
<accession>I1BH46</accession>
<dbReference type="EMBL" id="CH476732">
    <property type="protein sequence ID" value="EIE75526.1"/>
    <property type="molecule type" value="Genomic_DNA"/>
</dbReference>
<sequence length="59" mass="6671">MQKNDSYELDDDELVEDLAVSQPLLQRTAPELSFEIMTQSTSSALTVANLYVVFSFAIW</sequence>
<evidence type="ECO:0000313" key="1">
    <source>
        <dbReference type="EMBL" id="EIE75526.1"/>
    </source>
</evidence>
<dbReference type="Proteomes" id="UP000009138">
    <property type="component" value="Unassembled WGS sequence"/>
</dbReference>
<dbReference type="VEuPathDB" id="FungiDB:RO3G_00230"/>
<organism evidence="1 2">
    <name type="scientific">Rhizopus delemar (strain RA 99-880 / ATCC MYA-4621 / FGSC 9543 / NRRL 43880)</name>
    <name type="common">Mucormycosis agent</name>
    <name type="synonym">Rhizopus arrhizus var. delemar</name>
    <dbReference type="NCBI Taxonomy" id="246409"/>
    <lineage>
        <taxon>Eukaryota</taxon>
        <taxon>Fungi</taxon>
        <taxon>Fungi incertae sedis</taxon>
        <taxon>Mucoromycota</taxon>
        <taxon>Mucoromycotina</taxon>
        <taxon>Mucoromycetes</taxon>
        <taxon>Mucorales</taxon>
        <taxon>Mucorineae</taxon>
        <taxon>Rhizopodaceae</taxon>
        <taxon>Rhizopus</taxon>
    </lineage>
</organism>
<evidence type="ECO:0000313" key="2">
    <source>
        <dbReference type="Proteomes" id="UP000009138"/>
    </source>
</evidence>
<proteinExistence type="predicted"/>
<keyword evidence="2" id="KW-1185">Reference proteome</keyword>
<name>I1BH46_RHIO9</name>
<protein>
    <submittedName>
        <fullName evidence="1">Uncharacterized protein</fullName>
    </submittedName>
</protein>
<dbReference type="AlphaFoldDB" id="I1BH46"/>